<feature type="compositionally biased region" description="Basic and acidic residues" evidence="1">
    <location>
        <begin position="1900"/>
        <end position="1910"/>
    </location>
</feature>
<dbReference type="InterPro" id="IPR032765">
    <property type="entry name" value="TEX15_dom"/>
</dbReference>
<dbReference type="GO" id="GO:0010569">
    <property type="term" value="P:regulation of double-strand break repair via homologous recombination"/>
    <property type="evidence" value="ECO:0007669"/>
    <property type="project" value="InterPro"/>
</dbReference>
<feature type="compositionally biased region" description="Low complexity" evidence="1">
    <location>
        <begin position="1302"/>
        <end position="1317"/>
    </location>
</feature>
<dbReference type="EMBL" id="JAAMOB010000010">
    <property type="protein sequence ID" value="KAF4107866.1"/>
    <property type="molecule type" value="Genomic_DNA"/>
</dbReference>
<proteinExistence type="predicted"/>
<feature type="compositionally biased region" description="Basic residues" evidence="1">
    <location>
        <begin position="1449"/>
        <end position="1466"/>
    </location>
</feature>
<dbReference type="SUPFAM" id="SSF56399">
    <property type="entry name" value="ADP-ribosylation"/>
    <property type="match status" value="1"/>
</dbReference>
<evidence type="ECO:0000256" key="1">
    <source>
        <dbReference type="SAM" id="MobiDB-lite"/>
    </source>
</evidence>
<protein>
    <recommendedName>
        <fullName evidence="6">Testis-expressed protein 15</fullName>
    </recommendedName>
</protein>
<evidence type="ECO:0008006" key="6">
    <source>
        <dbReference type="Google" id="ProtNLM"/>
    </source>
</evidence>
<dbReference type="GO" id="GO:0005634">
    <property type="term" value="C:nucleus"/>
    <property type="evidence" value="ECO:0007669"/>
    <property type="project" value="TreeGrafter"/>
</dbReference>
<gene>
    <name evidence="4" type="ORF">G5714_010625</name>
</gene>
<feature type="region of interest" description="Disordered" evidence="1">
    <location>
        <begin position="1442"/>
        <end position="1496"/>
    </location>
</feature>
<dbReference type="InterPro" id="IPR026616">
    <property type="entry name" value="TEX15"/>
</dbReference>
<feature type="compositionally biased region" description="Basic and acidic residues" evidence="1">
    <location>
        <begin position="457"/>
        <end position="472"/>
    </location>
</feature>
<dbReference type="Pfam" id="PF12509">
    <property type="entry name" value="DUF3715"/>
    <property type="match status" value="1"/>
</dbReference>
<feature type="region of interest" description="Disordered" evidence="1">
    <location>
        <begin position="1302"/>
        <end position="1322"/>
    </location>
</feature>
<evidence type="ECO:0000313" key="5">
    <source>
        <dbReference type="Proteomes" id="UP000579812"/>
    </source>
</evidence>
<name>A0A7J6CL13_9TELE</name>
<dbReference type="Pfam" id="PF15326">
    <property type="entry name" value="TEX15"/>
    <property type="match status" value="1"/>
</dbReference>
<comment type="caution">
    <text evidence="4">The sequence shown here is derived from an EMBL/GenBank/DDBJ whole genome shotgun (WGS) entry which is preliminary data.</text>
</comment>
<sequence>MEKRQREETLEGSRSHQSTLTGTLALKNFTIPRKKRTSGEVLLECCSEESRDYNLIQTKLRDAKLDTREDRANAWVWKDVCLVHNEELLKKFSEKRAEMRAKGRHGREMEERFCFLAASDQMVAQVYQHGLRVGSTVHYALGKPSHGVYLFRHVDAALKSNTSVLSLTKVVIFKVLYGKVKKIAPSLDWNKTQDPTVGFDCHMCKDAVSHRDTLHQQVLGSSVFLFDFNEKQELTERPRQCLPYAVVSFVPASSAILTVPTNLPLSASALTIGQVHDRFKARTVAERRGKGGTATITFKHFGTPGCFETHYTPQKPEVEAPLQKTDMQNTQSFNPKQHWIAASEDADSSSSGPVMDHTAFSQSFLGNKLFLSNHKKSTASNDNAWDIVAQSPQDKISSVVNSSRLVRDPRLSRQETNQQTNYSEAKVAYTGSGCDNKKCQPADKNQDNYGFAGNSFDSKEPTKKNAQKETSKIDQCSHNLTLPSMKLFKMKFQKYAAYFRMNEEERHQKIWSQENMSAEQKQELADRIHFYEVYYQKYKKGLIFQNVSETKKKSSLSQREPKENHILQAKDDTYKHNQSYVCQPKSHNAASLSDNRGKCSTTHIHETNHLYHTESSAVMLTEKRQDQAPETHRDHPDRCLVQSPDKLSEQSLVLRSLNLNLTGEKTETQSVHLDLKNPSPLTCSSNESKLSHNIEYESELSRSAVENQSTPGDNLVEKLSTGSCLTYANKVMDNTVMDIASCVEVSSCGPSDNCDHSPPMTVKQKEVGKSCSEVQEVGAFRWIKCCEDSSPELDMETVKQDNSTHWELYKRIQLDQLLPSMFQKHVFSSSTDRDMSRPADNISKLKNESNGHSEAETNLNMRFWEDIHLKVILKSSKTSAHTTEVRSLSKRFSKIKGLQKKLSERNNKMVQSPGTQMCRREGYKETATCNAELIQLLAQRYSKSTLYVKCKSLSRPGCKKACLKKQHTSLHRSLKRSKYVKKTRFFKAKRNISRAAVSADETVNSKATPDFSNSQSEIVFTEHEDQNPDSNLRIMSHTSDDGQSLHVQGFQEANATLPETKPIEEPINPTEDLYKSDSVCTEKATIDFTSNLIPVMVDKGEQVKTTENISNQSQTSLITCTRKKHGSIKECEEENMLLNVTSETGLNPLRKEHFTIKFTVDDNVDADCEASETHSDVPASNSHKTELRSNVTPEAKLMDTINDTAETDTIKCSEQNANMCFGGTERMLANIPHMNQSVQPISTSTSNVSSVLSTDSEAFGDTASDSKQRGPEALKYTSNNVVDLTVDDPALSEISLKRTKKGSNTSLLSSTKSPSTPAIRDNCNLSRLDQNKTDEASSPETQLISKLRDYLTKFESTVKKQEAVNEDLKERPVVWITLDSTAHKQQLFEKSQYCMVNVPCLMPHGSEAVKKDNSSEYTESPVQARKVLRSEHAQHATDVCLLVPVESKRGRRSSQSKRTSRQRSRRSSVTSVSPDSTSALDTIKDNSPHPLPQMNDRSAVFPEISINNTLNAQLQMQRKHTTGQQNPSVNLNSIYERQSQENQSLNTVKNIDDGNVSSTFTDNKYSIGDISNTLKLADQTVSLTELGSLQSKCKSMLKRFISSFEHNQKVPFNQSFVSRCLILKQYLEHPPAQVDLKYEAVNSYLELQMMMEAWQFVENKINFLSGKPTFRSLLWYDPSLYGELYKGEVGFQQQSSLFASFQKILAQEGYSKLQEYYSAVSSLHQQLHVAPDASYYMYLKSKRELLEAEAALRNPNDIKSFFLSVPMSAMINFGDSLERLEKIHKVIMTFVETPSDQLPGTFDVGKAEHLSITCRYLQEKALFMKSCKEMISKVSWFGIEHLLYDASKVLVWQDMSHSAPSEVLKTYKNSNPQIIFGVTESGVSLVNKVEQPPPSLDGAEIPKKQKSDAARKRKSSQLWTSSQPSVAQSVKADKNMAYKMAKRRSSLSPLTQCNDVKPLFQTTPASRLENPSPYYALPHGVDPGHWGMVESTAADWNASNFPPSPSTSHAHSLHLSNRRATLSHSDERSFADIQRPQQPSVSAPQATLRGDSCVSRLAFDSLKYQQNNTAPHCPVLSQEQVNQFSLAMTQPYSLPNYPLNTNLMPPPFSVQALTHVPMPSAITAIHYPYFLLNGQTYTTGSTAAIHPDTRYYPNTI</sequence>
<feature type="compositionally biased region" description="Polar residues" evidence="1">
    <location>
        <begin position="1916"/>
        <end position="1928"/>
    </location>
</feature>
<evidence type="ECO:0000313" key="4">
    <source>
        <dbReference type="EMBL" id="KAF4107866.1"/>
    </source>
</evidence>
<feature type="compositionally biased region" description="Polar residues" evidence="1">
    <location>
        <begin position="2035"/>
        <end position="2045"/>
    </location>
</feature>
<reference evidence="4 5" key="1">
    <citation type="submission" date="2020-04" db="EMBL/GenBank/DDBJ databases">
        <title>Chromosome-level genome assembly of a cyprinid fish Onychostoma macrolepis by integration of Nanopore Sequencing, Bionano and Hi-C technology.</title>
        <authorList>
            <person name="Wang D."/>
        </authorList>
    </citation>
    <scope>NUCLEOTIDE SEQUENCE [LARGE SCALE GENOMIC DNA]</scope>
    <source>
        <strain evidence="4">SWU-2019</strain>
        <tissue evidence="4">Muscle</tissue>
    </source>
</reference>
<evidence type="ECO:0000259" key="3">
    <source>
        <dbReference type="Pfam" id="PF15326"/>
    </source>
</evidence>
<dbReference type="PANTHER" id="PTHR22380:SF1">
    <property type="entry name" value="TESTIS-EXPRESSED PROTEIN 15"/>
    <property type="match status" value="1"/>
</dbReference>
<feature type="domain" description="TASOR pseudo-PARP" evidence="2">
    <location>
        <begin position="98"/>
        <end position="243"/>
    </location>
</feature>
<dbReference type="GO" id="GO:0007140">
    <property type="term" value="P:male meiotic nuclear division"/>
    <property type="evidence" value="ECO:0007669"/>
    <property type="project" value="InterPro"/>
</dbReference>
<feature type="compositionally biased region" description="Low complexity" evidence="1">
    <location>
        <begin position="1242"/>
        <end position="1256"/>
    </location>
</feature>
<dbReference type="GO" id="GO:0007130">
    <property type="term" value="P:synaptonemal complex assembly"/>
    <property type="evidence" value="ECO:0007669"/>
    <property type="project" value="TreeGrafter"/>
</dbReference>
<feature type="region of interest" description="Disordered" evidence="1">
    <location>
        <begin position="1889"/>
        <end position="1931"/>
    </location>
</feature>
<evidence type="ECO:0000259" key="2">
    <source>
        <dbReference type="Pfam" id="PF12509"/>
    </source>
</evidence>
<feature type="domain" description="Testis expressed sequence 15" evidence="3">
    <location>
        <begin position="1562"/>
        <end position="1719"/>
    </location>
</feature>
<dbReference type="OrthoDB" id="10054471at2759"/>
<dbReference type="Proteomes" id="UP000579812">
    <property type="component" value="Unassembled WGS sequence"/>
</dbReference>
<feature type="region of interest" description="Disordered" evidence="1">
    <location>
        <begin position="1238"/>
        <end position="1271"/>
    </location>
</feature>
<feature type="region of interest" description="Disordered" evidence="1">
    <location>
        <begin position="1999"/>
        <end position="2047"/>
    </location>
</feature>
<keyword evidence="5" id="KW-1185">Reference proteome</keyword>
<feature type="compositionally biased region" description="Polar residues" evidence="1">
    <location>
        <begin position="1999"/>
        <end position="2023"/>
    </location>
</feature>
<dbReference type="PANTHER" id="PTHR22380">
    <property type="entry name" value="TESTIS-EXPRESSED PROTEIN 15"/>
    <property type="match status" value="1"/>
</dbReference>
<accession>A0A7J6CL13</accession>
<dbReference type="InterPro" id="IPR022188">
    <property type="entry name" value="TASOR_DUF3715"/>
</dbReference>
<organism evidence="4 5">
    <name type="scientific">Onychostoma macrolepis</name>
    <dbReference type="NCBI Taxonomy" id="369639"/>
    <lineage>
        <taxon>Eukaryota</taxon>
        <taxon>Metazoa</taxon>
        <taxon>Chordata</taxon>
        <taxon>Craniata</taxon>
        <taxon>Vertebrata</taxon>
        <taxon>Euteleostomi</taxon>
        <taxon>Actinopterygii</taxon>
        <taxon>Neopterygii</taxon>
        <taxon>Teleostei</taxon>
        <taxon>Ostariophysi</taxon>
        <taxon>Cypriniformes</taxon>
        <taxon>Cyprinidae</taxon>
        <taxon>Acrossocheilinae</taxon>
        <taxon>Onychostoma</taxon>
    </lineage>
</organism>
<feature type="region of interest" description="Disordered" evidence="1">
    <location>
        <begin position="441"/>
        <end position="474"/>
    </location>
</feature>